<reference evidence="1 2" key="1">
    <citation type="journal article" date="2015" name="Stand. Genomic Sci.">
        <title>Genomic Encyclopedia of Bacterial and Archaeal Type Strains, Phase III: the genomes of soil and plant-associated and newly described type strains.</title>
        <authorList>
            <person name="Whitman W.B."/>
            <person name="Woyke T."/>
            <person name="Klenk H.P."/>
            <person name="Zhou Y."/>
            <person name="Lilburn T.G."/>
            <person name="Beck B.J."/>
            <person name="De Vos P."/>
            <person name="Vandamme P."/>
            <person name="Eisen J.A."/>
            <person name="Garrity G."/>
            <person name="Hugenholtz P."/>
            <person name="Kyrpides N.C."/>
        </authorList>
    </citation>
    <scope>NUCLEOTIDE SEQUENCE [LARGE SCALE GENOMIC DNA]</scope>
    <source>
        <strain evidence="1 2">CGMCC 1.7270</strain>
    </source>
</reference>
<name>A0A562M5N2_9FLAO</name>
<accession>A0A562M5N2</accession>
<dbReference type="AlphaFoldDB" id="A0A562M5N2"/>
<evidence type="ECO:0000313" key="2">
    <source>
        <dbReference type="Proteomes" id="UP000319848"/>
    </source>
</evidence>
<evidence type="ECO:0000313" key="1">
    <source>
        <dbReference type="EMBL" id="TWI15229.1"/>
    </source>
</evidence>
<sequence>MGVALLAVGGAFASTVSSQSKSVLADRQGHIKVGSTCTPTQITCSNVFNPQMCSDGSNILYDWNGTSCPLPLYKKVTP</sequence>
<proteinExistence type="predicted"/>
<comment type="caution">
    <text evidence="1">The sequence shown here is derived from an EMBL/GenBank/DDBJ whole genome shotgun (WGS) entry which is preliminary data.</text>
</comment>
<dbReference type="Proteomes" id="UP000319848">
    <property type="component" value="Unassembled WGS sequence"/>
</dbReference>
<gene>
    <name evidence="1" type="ORF">IP98_00220</name>
</gene>
<protein>
    <submittedName>
        <fullName evidence="1">Uncharacterized protein</fullName>
    </submittedName>
</protein>
<keyword evidence="2" id="KW-1185">Reference proteome</keyword>
<organism evidence="1 2">
    <name type="scientific">Flavobacterium cauense R2A-7</name>
    <dbReference type="NCBI Taxonomy" id="1341154"/>
    <lineage>
        <taxon>Bacteria</taxon>
        <taxon>Pseudomonadati</taxon>
        <taxon>Bacteroidota</taxon>
        <taxon>Flavobacteriia</taxon>
        <taxon>Flavobacteriales</taxon>
        <taxon>Flavobacteriaceae</taxon>
        <taxon>Flavobacterium</taxon>
    </lineage>
</organism>
<dbReference type="EMBL" id="VLKQ01000001">
    <property type="protein sequence ID" value="TWI15229.1"/>
    <property type="molecule type" value="Genomic_DNA"/>
</dbReference>